<accession>A0A0G4KFL0</accession>
<sequence>MPRAPHGTDNHGRVAIITGGASGMGLAAGQEAASTIPNTVFLQTDVSSWASLSKAFDDTFERFGTIHFVFANAGIVEHANFYAVHDTTKSRIPPEPDQRVVDINLKSVINTTYLAQHYFRLSPHGGSDGVLVMTGSTGSLYPAEFCAMYAAAKAGVLNLMRSVAVSFYQVDGIRTYTICPGTVRTNLLSAERWGAFPAAYFTAVETVAARVCMLVTGGAMTDSSGRTIPAGEDYGLACEIAGDEFYWRDPVAELAELAEKHLEHDLKPQDRDALKSAAAKVSFHATVGSLVGLGLGVFMAYRLRRARADMFTAFRAAEKPTHVQFADGRTEPIPNIAPFLKPSTAGDIATYGLLGLGSLFLEDPFTLF</sequence>
<dbReference type="PROSITE" id="PS00061">
    <property type="entry name" value="ADH_SHORT"/>
    <property type="match status" value="1"/>
</dbReference>
<dbReference type="InterPro" id="IPR020904">
    <property type="entry name" value="Sc_DH/Rdtase_CS"/>
</dbReference>
<feature type="transmembrane region" description="Helical" evidence="4">
    <location>
        <begin position="281"/>
        <end position="301"/>
    </location>
</feature>
<dbReference type="PANTHER" id="PTHR44229">
    <property type="entry name" value="15-HYDROXYPROSTAGLANDIN DEHYDROGENASE [NAD(+)]"/>
    <property type="match status" value="1"/>
</dbReference>
<dbReference type="GO" id="GO:0016616">
    <property type="term" value="F:oxidoreductase activity, acting on the CH-OH group of donors, NAD or NADP as acceptor"/>
    <property type="evidence" value="ECO:0007669"/>
    <property type="project" value="TreeGrafter"/>
</dbReference>
<dbReference type="Pfam" id="PF00106">
    <property type="entry name" value="adh_short"/>
    <property type="match status" value="1"/>
</dbReference>
<keyword evidence="3" id="KW-0560">Oxidoreductase</keyword>
<evidence type="ECO:0000256" key="3">
    <source>
        <dbReference type="ARBA" id="ARBA00023002"/>
    </source>
</evidence>
<keyword evidence="4" id="KW-0812">Transmembrane</keyword>
<dbReference type="InterPro" id="IPR002347">
    <property type="entry name" value="SDR_fam"/>
</dbReference>
<keyword evidence="4" id="KW-1133">Transmembrane helix</keyword>
<dbReference type="GO" id="GO:0005737">
    <property type="term" value="C:cytoplasm"/>
    <property type="evidence" value="ECO:0007669"/>
    <property type="project" value="TreeGrafter"/>
</dbReference>
<evidence type="ECO:0000256" key="2">
    <source>
        <dbReference type="ARBA" id="ARBA00022857"/>
    </source>
</evidence>
<dbReference type="PRINTS" id="PR00081">
    <property type="entry name" value="GDHRDH"/>
</dbReference>
<name>A0A0G4KFL0_VERLO</name>
<protein>
    <submittedName>
        <fullName evidence="5">Uncharacterized protein</fullName>
    </submittedName>
</protein>
<dbReference type="EMBL" id="CVQI01000002">
    <property type="protein sequence ID" value="CRJ88010.1"/>
    <property type="molecule type" value="Genomic_DNA"/>
</dbReference>
<keyword evidence="2" id="KW-0521">NADP</keyword>
<dbReference type="Proteomes" id="UP000045706">
    <property type="component" value="Unassembled WGS sequence"/>
</dbReference>
<evidence type="ECO:0000256" key="1">
    <source>
        <dbReference type="ARBA" id="ARBA00006484"/>
    </source>
</evidence>
<organism evidence="5 6">
    <name type="scientific">Verticillium longisporum</name>
    <name type="common">Verticillium dahliae var. longisporum</name>
    <dbReference type="NCBI Taxonomy" id="100787"/>
    <lineage>
        <taxon>Eukaryota</taxon>
        <taxon>Fungi</taxon>
        <taxon>Dikarya</taxon>
        <taxon>Ascomycota</taxon>
        <taxon>Pezizomycotina</taxon>
        <taxon>Sordariomycetes</taxon>
        <taxon>Hypocreomycetidae</taxon>
        <taxon>Glomerellales</taxon>
        <taxon>Plectosphaerellaceae</taxon>
        <taxon>Verticillium</taxon>
    </lineage>
</organism>
<dbReference type="AlphaFoldDB" id="A0A0G4KFL0"/>
<evidence type="ECO:0000313" key="5">
    <source>
        <dbReference type="EMBL" id="CRJ88010.1"/>
    </source>
</evidence>
<dbReference type="SUPFAM" id="SSF51735">
    <property type="entry name" value="NAD(P)-binding Rossmann-fold domains"/>
    <property type="match status" value="1"/>
</dbReference>
<proteinExistence type="inferred from homology"/>
<dbReference type="PANTHER" id="PTHR44229:SF4">
    <property type="entry name" value="15-HYDROXYPROSTAGLANDIN DEHYDROGENASE [NAD(+)]"/>
    <property type="match status" value="1"/>
</dbReference>
<evidence type="ECO:0000256" key="4">
    <source>
        <dbReference type="SAM" id="Phobius"/>
    </source>
</evidence>
<reference evidence="6" key="1">
    <citation type="submission" date="2015-05" db="EMBL/GenBank/DDBJ databases">
        <authorList>
            <person name="Fogelqvist Johan"/>
        </authorList>
    </citation>
    <scope>NUCLEOTIDE SEQUENCE [LARGE SCALE GENOMIC DNA]</scope>
</reference>
<dbReference type="InterPro" id="IPR036291">
    <property type="entry name" value="NAD(P)-bd_dom_sf"/>
</dbReference>
<gene>
    <name evidence="5" type="ORF">BN1723_001499</name>
</gene>
<keyword evidence="4" id="KW-0472">Membrane</keyword>
<comment type="similarity">
    <text evidence="1">Belongs to the short-chain dehydrogenases/reductases (SDR) family.</text>
</comment>
<evidence type="ECO:0000313" key="6">
    <source>
        <dbReference type="Proteomes" id="UP000045706"/>
    </source>
</evidence>
<dbReference type="Gene3D" id="3.40.50.720">
    <property type="entry name" value="NAD(P)-binding Rossmann-like Domain"/>
    <property type="match status" value="1"/>
</dbReference>